<organism evidence="1 2">
    <name type="scientific">Actinomadura logoneensis</name>
    <dbReference type="NCBI Taxonomy" id="2293572"/>
    <lineage>
        <taxon>Bacteria</taxon>
        <taxon>Bacillati</taxon>
        <taxon>Actinomycetota</taxon>
        <taxon>Actinomycetes</taxon>
        <taxon>Streptosporangiales</taxon>
        <taxon>Thermomonosporaceae</taxon>
        <taxon>Actinomadura</taxon>
    </lineage>
</organism>
<dbReference type="RefSeq" id="WP_117359307.1">
    <property type="nucleotide sequence ID" value="NZ_QURH01000335.1"/>
</dbReference>
<comment type="caution">
    <text evidence="1">The sequence shown here is derived from an EMBL/GenBank/DDBJ whole genome shotgun (WGS) entry which is preliminary data.</text>
</comment>
<proteinExistence type="predicted"/>
<evidence type="ECO:0000313" key="1">
    <source>
        <dbReference type="EMBL" id="RFU39531.1"/>
    </source>
</evidence>
<evidence type="ECO:0000313" key="2">
    <source>
        <dbReference type="Proteomes" id="UP000261811"/>
    </source>
</evidence>
<accession>A0A372JHP1</accession>
<reference evidence="1 2" key="1">
    <citation type="submission" date="2018-08" db="EMBL/GenBank/DDBJ databases">
        <title>Actinomadura jelena sp. nov., a novel Actinomycete isolated from soil in Chad.</title>
        <authorList>
            <person name="Shi L."/>
        </authorList>
    </citation>
    <scope>NUCLEOTIDE SEQUENCE [LARGE SCALE GENOMIC DNA]</scope>
    <source>
        <strain evidence="1 2">NEAU-G17</strain>
    </source>
</reference>
<dbReference type="Proteomes" id="UP000261811">
    <property type="component" value="Unassembled WGS sequence"/>
</dbReference>
<protein>
    <submittedName>
        <fullName evidence="1">Uncharacterized protein</fullName>
    </submittedName>
</protein>
<sequence>MANAWATSLWIDVGAEEVHRVGFSFDKRSGSLVITVDGVPVRHQVVMLSLRLTRRYVFPVGVRERHLVRIEKKRKLLLAALRPQEIRVFVDDRLVRTANV</sequence>
<gene>
    <name evidence="1" type="ORF">DZF91_21810</name>
</gene>
<dbReference type="OrthoDB" id="2638022at2"/>
<dbReference type="EMBL" id="QURH01000335">
    <property type="protein sequence ID" value="RFU39531.1"/>
    <property type="molecule type" value="Genomic_DNA"/>
</dbReference>
<name>A0A372JHP1_9ACTN</name>
<dbReference type="AlphaFoldDB" id="A0A372JHP1"/>
<keyword evidence="2" id="KW-1185">Reference proteome</keyword>